<dbReference type="Gene3D" id="3.30.300.30">
    <property type="match status" value="1"/>
</dbReference>
<comment type="caution">
    <text evidence="4">The sequence shown here is derived from an EMBL/GenBank/DDBJ whole genome shotgun (WGS) entry which is preliminary data.</text>
</comment>
<dbReference type="RefSeq" id="WP_129315429.1">
    <property type="nucleotide sequence ID" value="NZ_NOIQ01000007.1"/>
</dbReference>
<evidence type="ECO:0000259" key="3">
    <source>
        <dbReference type="Pfam" id="PF13193"/>
    </source>
</evidence>
<dbReference type="GO" id="GO:0016878">
    <property type="term" value="F:acid-thiol ligase activity"/>
    <property type="evidence" value="ECO:0007669"/>
    <property type="project" value="UniProtKB-ARBA"/>
</dbReference>
<dbReference type="PROSITE" id="PS00455">
    <property type="entry name" value="AMP_BINDING"/>
    <property type="match status" value="1"/>
</dbReference>
<accession>A0A7K1LJH9</accession>
<dbReference type="Proteomes" id="UP000462152">
    <property type="component" value="Unassembled WGS sequence"/>
</dbReference>
<dbReference type="Pfam" id="PF13193">
    <property type="entry name" value="AMP-binding_C"/>
    <property type="match status" value="1"/>
</dbReference>
<reference evidence="4 5" key="1">
    <citation type="submission" date="2019-12" db="EMBL/GenBank/DDBJ databases">
        <authorList>
            <person name="Li J."/>
            <person name="Shi Y."/>
            <person name="Xu G."/>
            <person name="Xiao D."/>
            <person name="Ran X."/>
        </authorList>
    </citation>
    <scope>NUCLEOTIDE SEQUENCE [LARGE SCALE GENOMIC DNA]</scope>
    <source>
        <strain evidence="4 5">JCM 15915</strain>
    </source>
</reference>
<dbReference type="SUPFAM" id="SSF56801">
    <property type="entry name" value="Acetyl-CoA synthetase-like"/>
    <property type="match status" value="1"/>
</dbReference>
<evidence type="ECO:0000256" key="1">
    <source>
        <dbReference type="ARBA" id="ARBA00022598"/>
    </source>
</evidence>
<keyword evidence="5" id="KW-1185">Reference proteome</keyword>
<dbReference type="PANTHER" id="PTHR43767">
    <property type="entry name" value="LONG-CHAIN-FATTY-ACID--COA LIGASE"/>
    <property type="match status" value="1"/>
</dbReference>
<feature type="domain" description="AMP-dependent synthetase/ligase" evidence="2">
    <location>
        <begin position="44"/>
        <end position="431"/>
    </location>
</feature>
<dbReference type="OrthoDB" id="8445630at2"/>
<dbReference type="Pfam" id="PF00501">
    <property type="entry name" value="AMP-binding"/>
    <property type="match status" value="1"/>
</dbReference>
<evidence type="ECO:0000313" key="5">
    <source>
        <dbReference type="Proteomes" id="UP000462152"/>
    </source>
</evidence>
<evidence type="ECO:0000259" key="2">
    <source>
        <dbReference type="Pfam" id="PF00501"/>
    </source>
</evidence>
<gene>
    <name evidence="4" type="ORF">GMA10_07595</name>
</gene>
<proteinExistence type="predicted"/>
<dbReference type="AlphaFoldDB" id="A0A7K1LJH9"/>
<dbReference type="InterPro" id="IPR045851">
    <property type="entry name" value="AMP-bd_C_sf"/>
</dbReference>
<dbReference type="InterPro" id="IPR000873">
    <property type="entry name" value="AMP-dep_synth/lig_dom"/>
</dbReference>
<dbReference type="FunFam" id="2.30.38.10:FF:000003">
    <property type="entry name" value="Vibriobactin-specific 2,3-dihydroxybenzoate-AMP ligase"/>
    <property type="match status" value="1"/>
</dbReference>
<evidence type="ECO:0000313" key="4">
    <source>
        <dbReference type="EMBL" id="MUN55072.1"/>
    </source>
</evidence>
<dbReference type="Gene3D" id="2.30.38.10">
    <property type="entry name" value="Luciferase, Domain 3"/>
    <property type="match status" value="1"/>
</dbReference>
<name>A0A7K1LJH9_9MICC</name>
<feature type="domain" description="AMP-binding enzyme C-terminal" evidence="3">
    <location>
        <begin position="482"/>
        <end position="561"/>
    </location>
</feature>
<dbReference type="PANTHER" id="PTHR43767:SF1">
    <property type="entry name" value="NONRIBOSOMAL PEPTIDE SYNTHASE PES1 (EUROFUNG)-RELATED"/>
    <property type="match status" value="1"/>
</dbReference>
<organism evidence="4 5">
    <name type="scientific">Rothia koreensis</name>
    <dbReference type="NCBI Taxonomy" id="592378"/>
    <lineage>
        <taxon>Bacteria</taxon>
        <taxon>Bacillati</taxon>
        <taxon>Actinomycetota</taxon>
        <taxon>Actinomycetes</taxon>
        <taxon>Micrococcales</taxon>
        <taxon>Micrococcaceae</taxon>
        <taxon>Rothia</taxon>
    </lineage>
</organism>
<dbReference type="InterPro" id="IPR025110">
    <property type="entry name" value="AMP-bd_C"/>
</dbReference>
<dbReference type="InterPro" id="IPR020845">
    <property type="entry name" value="AMP-binding_CS"/>
</dbReference>
<dbReference type="EMBL" id="WOGT01000003">
    <property type="protein sequence ID" value="MUN55072.1"/>
    <property type="molecule type" value="Genomic_DNA"/>
</dbReference>
<dbReference type="Gene3D" id="3.40.50.980">
    <property type="match status" value="2"/>
</dbReference>
<protein>
    <submittedName>
        <fullName evidence="4">AMP-binding protein</fullName>
    </submittedName>
</protein>
<dbReference type="InterPro" id="IPR050237">
    <property type="entry name" value="ATP-dep_AMP-bd_enzyme"/>
</dbReference>
<keyword evidence="1" id="KW-0436">Ligase</keyword>
<sequence>MTQTALTGRTGLAEYPGIPEEFAAKYRAAGYWIDETFQDFVLDRCDRFADRTALVASSSRDPETGSLATQTWTYADLEDEARRSARTLLDVGVAPGDRVILQLPNTAEYMAYLCGAFLVGALPVFALPKHRASELGHFARKTDAAAHIVCQGAEGFDYLGLYREYADGMRAEGLQPPVLIEASGQVTESEDGVVAILDRPEPLLDLPRPVRNRGAERLSENVAFLQLSGGTTGMSKLIPRTHADYLYSVRASDPICGVDRETRMLVVLPAAHNFTMSSPGILGVLHEGGSLVFAADPSPQTAFSLIEQERVTMASLVPPLLQAWILSAQRRSPDLSSLRTVQVGGAKLAPSVAEKVGPVLGARLQQVFGMAEGLVNYTRDTDPEELVVRTQGVPISPDDELLVVDDDDRPVAEGETGHLLTRGPYTIRGYYLEDKANRFGFTEDGYYRTGDIVRLHPTGHVEVTGRSKDQINRAGEKIAVDEIEDVALSADGVADAVVVGIPDDDLGERVGLVVLPRDDADFGVDPRTWFREWFRERGIAEFKIPERVEIRRDLPLTNVGKISRRHLRTALAEDLAASRP</sequence>